<gene>
    <name evidence="1" type="ORF">HG66A1_57380</name>
</gene>
<name>A0A517PX19_9PLAN</name>
<keyword evidence="2" id="KW-1185">Reference proteome</keyword>
<accession>A0A517PX19</accession>
<dbReference type="RefSeq" id="WP_145192022.1">
    <property type="nucleotide sequence ID" value="NZ_CP036266.1"/>
</dbReference>
<evidence type="ECO:0000313" key="1">
    <source>
        <dbReference type="EMBL" id="QDT23912.1"/>
    </source>
</evidence>
<evidence type="ECO:0000313" key="2">
    <source>
        <dbReference type="Proteomes" id="UP000320421"/>
    </source>
</evidence>
<sequence>MSELLRKGLVGGSMLLIIGLLIQLSVLAKQAVLEQPASPTEHCAKQIDVYTVSQFNEMLQTYCQQFDLRAEYQGPLNPGAGRPGNRPFPNYDQYSTWIIVPAKPEKRTIQSRFHSHDWFTIGLCLQDQANYEVHLMGKTLFLNLPATYGKYKGQNTRLPIQVTVEEFMTGLSEYSRTWLTKEETMRKVWNLTDELHESHSEKK</sequence>
<dbReference type="EMBL" id="CP036266">
    <property type="protein sequence ID" value="QDT23912.1"/>
    <property type="molecule type" value="Genomic_DNA"/>
</dbReference>
<protein>
    <submittedName>
        <fullName evidence="1">Uncharacterized protein</fullName>
    </submittedName>
</protein>
<dbReference type="Proteomes" id="UP000320421">
    <property type="component" value="Chromosome"/>
</dbReference>
<proteinExistence type="predicted"/>
<organism evidence="1 2">
    <name type="scientific">Gimesia chilikensis</name>
    <dbReference type="NCBI Taxonomy" id="2605989"/>
    <lineage>
        <taxon>Bacteria</taxon>
        <taxon>Pseudomonadati</taxon>
        <taxon>Planctomycetota</taxon>
        <taxon>Planctomycetia</taxon>
        <taxon>Planctomycetales</taxon>
        <taxon>Planctomycetaceae</taxon>
        <taxon>Gimesia</taxon>
    </lineage>
</organism>
<reference evidence="1 2" key="1">
    <citation type="submission" date="2019-02" db="EMBL/GenBank/DDBJ databases">
        <title>Deep-cultivation of Planctomycetes and their phenomic and genomic characterization uncovers novel biology.</title>
        <authorList>
            <person name="Wiegand S."/>
            <person name="Jogler M."/>
            <person name="Boedeker C."/>
            <person name="Pinto D."/>
            <person name="Vollmers J."/>
            <person name="Rivas-Marin E."/>
            <person name="Kohn T."/>
            <person name="Peeters S.H."/>
            <person name="Heuer A."/>
            <person name="Rast P."/>
            <person name="Oberbeckmann S."/>
            <person name="Bunk B."/>
            <person name="Jeske O."/>
            <person name="Meyerdierks A."/>
            <person name="Storesund J.E."/>
            <person name="Kallscheuer N."/>
            <person name="Luecker S."/>
            <person name="Lage O.M."/>
            <person name="Pohl T."/>
            <person name="Merkel B.J."/>
            <person name="Hornburger P."/>
            <person name="Mueller R.-W."/>
            <person name="Bruemmer F."/>
            <person name="Labrenz M."/>
            <person name="Spormann A.M."/>
            <person name="Op den Camp H."/>
            <person name="Overmann J."/>
            <person name="Amann R."/>
            <person name="Jetten M.S.M."/>
            <person name="Mascher T."/>
            <person name="Medema M.H."/>
            <person name="Devos D.P."/>
            <person name="Kaster A.-K."/>
            <person name="Ovreas L."/>
            <person name="Rohde M."/>
            <person name="Galperin M.Y."/>
            <person name="Jogler C."/>
        </authorList>
    </citation>
    <scope>NUCLEOTIDE SEQUENCE [LARGE SCALE GENOMIC DNA]</scope>
    <source>
        <strain evidence="1 2">HG66A1</strain>
    </source>
</reference>
<dbReference type="AlphaFoldDB" id="A0A517PX19"/>